<comment type="caution">
    <text evidence="9">Lacks conserved residue(s) required for the propagation of feature annotation.</text>
</comment>
<dbReference type="Proteomes" id="UP000550367">
    <property type="component" value="Unassembled WGS sequence"/>
</dbReference>
<evidence type="ECO:0000256" key="1">
    <source>
        <dbReference type="ARBA" id="ARBA00022516"/>
    </source>
</evidence>
<evidence type="ECO:0000256" key="5">
    <source>
        <dbReference type="ARBA" id="ARBA00023098"/>
    </source>
</evidence>
<accession>A0A7X0XLZ6</accession>
<dbReference type="GO" id="GO:0046474">
    <property type="term" value="P:glycerophospholipid biosynthetic process"/>
    <property type="evidence" value="ECO:0007669"/>
    <property type="project" value="UniProtKB-UniRule"/>
</dbReference>
<dbReference type="GO" id="GO:0120536">
    <property type="term" value="F:heptaprenylglyceryl phosphate synthase activity"/>
    <property type="evidence" value="ECO:0007669"/>
    <property type="project" value="UniProtKB-ARBA"/>
</dbReference>
<organism evidence="10 12">
    <name type="scientific">Listeria booriae</name>
    <dbReference type="NCBI Taxonomy" id="1552123"/>
    <lineage>
        <taxon>Bacteria</taxon>
        <taxon>Bacillati</taxon>
        <taxon>Bacillota</taxon>
        <taxon>Bacilli</taxon>
        <taxon>Bacillales</taxon>
        <taxon>Listeriaceae</taxon>
        <taxon>Listeria</taxon>
    </lineage>
</organism>
<keyword evidence="4 9" id="KW-0460">Magnesium</keyword>
<feature type="binding site" evidence="9">
    <location>
        <begin position="167"/>
        <end position="172"/>
    </location>
    <ligand>
        <name>sn-glycerol 1-phosphate</name>
        <dbReference type="ChEBI" id="CHEBI:57685"/>
    </ligand>
</feature>
<reference evidence="12 13" key="1">
    <citation type="submission" date="2020-03" db="EMBL/GenBank/DDBJ databases">
        <title>Soil Listeria distribution.</title>
        <authorList>
            <person name="Liao J."/>
            <person name="Wiedmann M."/>
        </authorList>
    </citation>
    <scope>NUCLEOTIDE SEQUENCE [LARGE SCALE GENOMIC DNA]</scope>
    <source>
        <strain evidence="11 13">FSL L7-0153</strain>
        <strain evidence="10 12">FSL L7-1387</strain>
    </source>
</reference>
<sequence>MTKDRFVFSDGGASLRHLFKLDPAKTLPDGAGERLIRSGTDGFIIGGTDGLNLEATRRLFQEFASFDLPVFVEVSDEAMAMPGASQYLIPMVLNSANVNWLLGAHHEMVKKYGAFIPWPHVLTEGYCILNPDAKAAQLSEAKTDLTADDVAAYASIAENMLRLPIFYVEYSGCYGDPRMVQAAKSELTNTKLWYGGGIRTVGQAREMAAIADVIVVGNILYEDFEQALATAKIDR</sequence>
<comment type="subunit">
    <text evidence="9">Homodimer.</text>
</comment>
<dbReference type="SUPFAM" id="SSF51395">
    <property type="entry name" value="FMN-linked oxidoreductases"/>
    <property type="match status" value="1"/>
</dbReference>
<evidence type="ECO:0000313" key="11">
    <source>
        <dbReference type="EMBL" id="MBC2245297.1"/>
    </source>
</evidence>
<feature type="binding site" evidence="9">
    <location>
        <position position="20"/>
    </location>
    <ligand>
        <name>sn-glycerol 1-phosphate</name>
        <dbReference type="ChEBI" id="CHEBI:57685"/>
    </ligand>
</feature>
<dbReference type="InterPro" id="IPR038597">
    <property type="entry name" value="GGGP/HepGP_synthase_sf"/>
</dbReference>
<feature type="binding site" evidence="9">
    <location>
        <begin position="217"/>
        <end position="218"/>
    </location>
    <ligand>
        <name>sn-glycerol 1-phosphate</name>
        <dbReference type="ChEBI" id="CHEBI:57685"/>
    </ligand>
</feature>
<feature type="binding site" evidence="9">
    <location>
        <position position="197"/>
    </location>
    <ligand>
        <name>sn-glycerol 1-phosphate</name>
        <dbReference type="ChEBI" id="CHEBI:57685"/>
    </ligand>
</feature>
<comment type="catalytic activity">
    <reaction evidence="8 9">
        <text>sn-glycerol 1-phosphate + all-trans-heptaprenyl diphosphate = 3-heptaprenyl-sn-glycero-1-phosphate + diphosphate</text>
        <dbReference type="Rhea" id="RHEA:33495"/>
        <dbReference type="ChEBI" id="CHEBI:33019"/>
        <dbReference type="ChEBI" id="CHEBI:57685"/>
        <dbReference type="ChEBI" id="CHEBI:58206"/>
        <dbReference type="ChEBI" id="CHEBI:64781"/>
        <dbReference type="EC" id="2.5.1.n9"/>
    </reaction>
</comment>
<name>A0A7X0XLZ6_9LIST</name>
<evidence type="ECO:0000313" key="10">
    <source>
        <dbReference type="EMBL" id="MBC1563410.1"/>
    </source>
</evidence>
<comment type="function">
    <text evidence="9">Prenyltransferase that catalyzes in vivo the transfer of the heptaprenyl moiety of heptaprenyl pyrophosphate (HepPP; 35 carbon atoms) to the C3 hydroxyl of sn-glycerol-1-phosphate (G1P), producing heptaprenylglyceryl phosphate (HepGP). This reaction is an ether-bond-formation step in the biosynthesis of archaea-type G1P-based membrane lipids found in Bacillales.</text>
</comment>
<keyword evidence="6 9" id="KW-0594">Phospholipid biosynthesis</keyword>
<dbReference type="Pfam" id="PF01884">
    <property type="entry name" value="PcrB"/>
    <property type="match status" value="1"/>
</dbReference>
<evidence type="ECO:0000256" key="9">
    <source>
        <dbReference type="HAMAP-Rule" id="MF_00112"/>
    </source>
</evidence>
<dbReference type="InterPro" id="IPR039074">
    <property type="entry name" value="GGGP/HepGP_synthase_I"/>
</dbReference>
<dbReference type="NCBIfam" id="NF003199">
    <property type="entry name" value="PRK04169.1-3"/>
    <property type="match status" value="1"/>
</dbReference>
<dbReference type="AlphaFoldDB" id="A0A7X0XLZ6"/>
<feature type="binding site" evidence="9">
    <location>
        <position position="22"/>
    </location>
    <ligand>
        <name>Mg(2+)</name>
        <dbReference type="ChEBI" id="CHEBI:18420"/>
    </ligand>
</feature>
<evidence type="ECO:0000313" key="12">
    <source>
        <dbReference type="Proteomes" id="UP000541955"/>
    </source>
</evidence>
<dbReference type="InterPro" id="IPR008205">
    <property type="entry name" value="GGGP_HepGP_synthase"/>
</dbReference>
<keyword evidence="7 9" id="KW-1208">Phospholipid metabolism</keyword>
<evidence type="ECO:0000256" key="4">
    <source>
        <dbReference type="ARBA" id="ARBA00022842"/>
    </source>
</evidence>
<evidence type="ECO:0000256" key="3">
    <source>
        <dbReference type="ARBA" id="ARBA00022723"/>
    </source>
</evidence>
<protein>
    <recommendedName>
        <fullName evidence="9">Heptaprenylglyceryl phosphate synthase</fullName>
        <shortName evidence="9">HepGP synthase</shortName>
        <ecNumber evidence="9">2.5.1.n9</ecNumber>
    </recommendedName>
    <alternativeName>
        <fullName evidence="9">Glycerol-1-phosphate heptaprenyltransferase</fullName>
    </alternativeName>
</protein>
<keyword evidence="1 9" id="KW-0444">Lipid biosynthesis</keyword>
<evidence type="ECO:0000313" key="13">
    <source>
        <dbReference type="Proteomes" id="UP000550367"/>
    </source>
</evidence>
<evidence type="ECO:0000256" key="7">
    <source>
        <dbReference type="ARBA" id="ARBA00023264"/>
    </source>
</evidence>
<dbReference type="Gene3D" id="3.20.20.390">
    <property type="entry name" value="FMN-linked oxidoreductases"/>
    <property type="match status" value="1"/>
</dbReference>
<dbReference type="EMBL" id="JAARYY010000010">
    <property type="protein sequence ID" value="MBC2245297.1"/>
    <property type="molecule type" value="Genomic_DNA"/>
</dbReference>
<feature type="binding site" evidence="9">
    <location>
        <position position="48"/>
    </location>
    <ligand>
        <name>Mg(2+)</name>
        <dbReference type="ChEBI" id="CHEBI:18420"/>
    </ligand>
</feature>
<dbReference type="EMBL" id="JAARRW010000008">
    <property type="protein sequence ID" value="MBC1563410.1"/>
    <property type="molecule type" value="Genomic_DNA"/>
</dbReference>
<keyword evidence="5 9" id="KW-0443">Lipid metabolism</keyword>
<dbReference type="GO" id="GO:0000287">
    <property type="term" value="F:magnesium ion binding"/>
    <property type="evidence" value="ECO:0007669"/>
    <property type="project" value="UniProtKB-UniRule"/>
</dbReference>
<dbReference type="PANTHER" id="PTHR40029:SF2">
    <property type="entry name" value="HEPTAPRENYLGLYCERYL PHOSPHATE SYNTHASE"/>
    <property type="match status" value="1"/>
</dbReference>
<dbReference type="CDD" id="cd02812">
    <property type="entry name" value="PcrB_like"/>
    <property type="match status" value="1"/>
</dbReference>
<evidence type="ECO:0000256" key="6">
    <source>
        <dbReference type="ARBA" id="ARBA00023209"/>
    </source>
</evidence>
<dbReference type="NCBIfam" id="TIGR01768">
    <property type="entry name" value="GGGP-family"/>
    <property type="match status" value="1"/>
</dbReference>
<evidence type="ECO:0000256" key="8">
    <source>
        <dbReference type="ARBA" id="ARBA00048318"/>
    </source>
</evidence>
<dbReference type="EC" id="2.5.1.n9" evidence="9"/>
<dbReference type="HAMAP" id="MF_00112">
    <property type="entry name" value="GGGP_HepGP_synthase"/>
    <property type="match status" value="1"/>
</dbReference>
<proteinExistence type="inferred from homology"/>
<dbReference type="UniPathway" id="UPA00940"/>
<keyword evidence="2 9" id="KW-0808">Transferase</keyword>
<comment type="caution">
    <text evidence="10">The sequence shown here is derived from an EMBL/GenBank/DDBJ whole genome shotgun (WGS) entry which is preliminary data.</text>
</comment>
<dbReference type="Proteomes" id="UP000541955">
    <property type="component" value="Unassembled WGS sequence"/>
</dbReference>
<comment type="pathway">
    <text evidence="9">Membrane lipid metabolism; glycerophospholipid metabolism.</text>
</comment>
<comment type="similarity">
    <text evidence="9">Belongs to the GGGP/HepGP synthase family. Group I subfamily.</text>
</comment>
<gene>
    <name evidence="9" type="primary">pcrB</name>
    <name evidence="10" type="ORF">HB902_15150</name>
    <name evidence="11" type="ORF">HCB25_14530</name>
</gene>
<comment type="cofactor">
    <cofactor evidence="9">
        <name>Mg(2+)</name>
        <dbReference type="ChEBI" id="CHEBI:18420"/>
    </cofactor>
</comment>
<dbReference type="PANTHER" id="PTHR40029">
    <property type="match status" value="1"/>
</dbReference>
<keyword evidence="3 9" id="KW-0479">Metal-binding</keyword>
<evidence type="ECO:0000256" key="2">
    <source>
        <dbReference type="ARBA" id="ARBA00022679"/>
    </source>
</evidence>